<name>I3SK80_LOTJA</name>
<organism evidence="1">
    <name type="scientific">Lotus japonicus</name>
    <name type="common">Lotus corniculatus var. japonicus</name>
    <dbReference type="NCBI Taxonomy" id="34305"/>
    <lineage>
        <taxon>Eukaryota</taxon>
        <taxon>Viridiplantae</taxon>
        <taxon>Streptophyta</taxon>
        <taxon>Embryophyta</taxon>
        <taxon>Tracheophyta</taxon>
        <taxon>Spermatophyta</taxon>
        <taxon>Magnoliopsida</taxon>
        <taxon>eudicotyledons</taxon>
        <taxon>Gunneridae</taxon>
        <taxon>Pentapetalae</taxon>
        <taxon>rosids</taxon>
        <taxon>fabids</taxon>
        <taxon>Fabales</taxon>
        <taxon>Fabaceae</taxon>
        <taxon>Papilionoideae</taxon>
        <taxon>50 kb inversion clade</taxon>
        <taxon>NPAAA clade</taxon>
        <taxon>Hologalegina</taxon>
        <taxon>robinioid clade</taxon>
        <taxon>Loteae</taxon>
        <taxon>Lotus</taxon>
    </lineage>
</organism>
<dbReference type="AlphaFoldDB" id="I3SK80"/>
<evidence type="ECO:0000313" key="1">
    <source>
        <dbReference type="EMBL" id="AFK40672.1"/>
    </source>
</evidence>
<accession>I3SK80</accession>
<dbReference type="EMBL" id="BT140877">
    <property type="protein sequence ID" value="AFK40672.1"/>
    <property type="molecule type" value="mRNA"/>
</dbReference>
<protein>
    <submittedName>
        <fullName evidence="1">Uncharacterized protein</fullName>
    </submittedName>
</protein>
<proteinExistence type="evidence at transcript level"/>
<reference evidence="1" key="1">
    <citation type="submission" date="2012-05" db="EMBL/GenBank/DDBJ databases">
        <authorList>
            <person name="Krishnakumar V."/>
            <person name="Cheung F."/>
            <person name="Xiao Y."/>
            <person name="Chan A."/>
            <person name="Moskal W.A."/>
            <person name="Town C.D."/>
        </authorList>
    </citation>
    <scope>NUCLEOTIDE SEQUENCE</scope>
</reference>
<sequence>MRQRMSLKCICRRSVRGTCLKHTVCLPTIATTSPMKLLNFWLVQPFLSISYSSLMKL</sequence>